<evidence type="ECO:0000259" key="19">
    <source>
        <dbReference type="Pfam" id="PF00912"/>
    </source>
</evidence>
<gene>
    <name evidence="20" type="ORF">GON04_13960</name>
</gene>
<keyword evidence="7" id="KW-0645">Protease</keyword>
<evidence type="ECO:0000313" key="21">
    <source>
        <dbReference type="Proteomes" id="UP000469385"/>
    </source>
</evidence>
<keyword evidence="15" id="KW-0961">Cell wall biogenesis/degradation</keyword>
<dbReference type="InterPro" id="IPR012338">
    <property type="entry name" value="Beta-lactam/transpept-like"/>
</dbReference>
<evidence type="ECO:0000256" key="6">
    <source>
        <dbReference type="ARBA" id="ARBA00022645"/>
    </source>
</evidence>
<organism evidence="20 21">
    <name type="scientific">Ramlibacter pinisoli</name>
    <dbReference type="NCBI Taxonomy" id="2682844"/>
    <lineage>
        <taxon>Bacteria</taxon>
        <taxon>Pseudomonadati</taxon>
        <taxon>Pseudomonadota</taxon>
        <taxon>Betaproteobacteria</taxon>
        <taxon>Burkholderiales</taxon>
        <taxon>Comamonadaceae</taxon>
        <taxon>Ramlibacter</taxon>
    </lineage>
</organism>
<evidence type="ECO:0000256" key="12">
    <source>
        <dbReference type="ARBA" id="ARBA00022984"/>
    </source>
</evidence>
<comment type="pathway">
    <text evidence="2">Cell wall biogenesis; peptidoglycan biosynthesis.</text>
</comment>
<dbReference type="PANTHER" id="PTHR32282:SF11">
    <property type="entry name" value="PENICILLIN-BINDING PROTEIN 1B"/>
    <property type="match status" value="1"/>
</dbReference>
<comment type="similarity">
    <text evidence="3">In the C-terminal section; belongs to the transpeptidase family.</text>
</comment>
<dbReference type="GO" id="GO:0030288">
    <property type="term" value="C:outer membrane-bounded periplasmic space"/>
    <property type="evidence" value="ECO:0007669"/>
    <property type="project" value="TreeGrafter"/>
</dbReference>
<dbReference type="Pfam" id="PF00912">
    <property type="entry name" value="Transgly"/>
    <property type="match status" value="1"/>
</dbReference>
<evidence type="ECO:0000256" key="10">
    <source>
        <dbReference type="ARBA" id="ARBA00022801"/>
    </source>
</evidence>
<evidence type="ECO:0000256" key="9">
    <source>
        <dbReference type="ARBA" id="ARBA00022679"/>
    </source>
</evidence>
<dbReference type="UniPathway" id="UPA00219"/>
<proteinExistence type="inferred from homology"/>
<comment type="catalytic activity">
    <reaction evidence="17">
        <text>[GlcNAc-(1-&gt;4)-Mur2Ac(oyl-L-Ala-gamma-D-Glu-L-Lys-D-Ala-D-Ala)](n)-di-trans,octa-cis-undecaprenyl diphosphate + beta-D-GlcNAc-(1-&gt;4)-Mur2Ac(oyl-L-Ala-gamma-D-Glu-L-Lys-D-Ala-D-Ala)-di-trans,octa-cis-undecaprenyl diphosphate = [GlcNAc-(1-&gt;4)-Mur2Ac(oyl-L-Ala-gamma-D-Glu-L-Lys-D-Ala-D-Ala)](n+1)-di-trans,octa-cis-undecaprenyl diphosphate + di-trans,octa-cis-undecaprenyl diphosphate + H(+)</text>
        <dbReference type="Rhea" id="RHEA:23708"/>
        <dbReference type="Rhea" id="RHEA-COMP:9602"/>
        <dbReference type="Rhea" id="RHEA-COMP:9603"/>
        <dbReference type="ChEBI" id="CHEBI:15378"/>
        <dbReference type="ChEBI" id="CHEBI:58405"/>
        <dbReference type="ChEBI" id="CHEBI:60033"/>
        <dbReference type="ChEBI" id="CHEBI:78435"/>
        <dbReference type="EC" id="2.4.99.28"/>
    </reaction>
</comment>
<dbReference type="Pfam" id="PF00905">
    <property type="entry name" value="Transpeptidase"/>
    <property type="match status" value="1"/>
</dbReference>
<dbReference type="GO" id="GO:0009252">
    <property type="term" value="P:peptidoglycan biosynthetic process"/>
    <property type="evidence" value="ECO:0007669"/>
    <property type="project" value="UniProtKB-UniPathway"/>
</dbReference>
<evidence type="ECO:0000256" key="2">
    <source>
        <dbReference type="ARBA" id="ARBA00004752"/>
    </source>
</evidence>
<evidence type="ECO:0000313" key="20">
    <source>
        <dbReference type="EMBL" id="MVQ30563.1"/>
    </source>
</evidence>
<dbReference type="GO" id="GO:0005886">
    <property type="term" value="C:plasma membrane"/>
    <property type="evidence" value="ECO:0007669"/>
    <property type="project" value="UniProtKB-SubCell"/>
</dbReference>
<dbReference type="GO" id="GO:0006508">
    <property type="term" value="P:proteolysis"/>
    <property type="evidence" value="ECO:0007669"/>
    <property type="project" value="UniProtKB-KW"/>
</dbReference>
<evidence type="ECO:0000256" key="13">
    <source>
        <dbReference type="ARBA" id="ARBA00023136"/>
    </source>
</evidence>
<dbReference type="GO" id="GO:0009002">
    <property type="term" value="F:serine-type D-Ala-D-Ala carboxypeptidase activity"/>
    <property type="evidence" value="ECO:0007669"/>
    <property type="project" value="UniProtKB-EC"/>
</dbReference>
<comment type="catalytic activity">
    <reaction evidence="16">
        <text>Preferential cleavage: (Ac)2-L-Lys-D-Ala-|-D-Ala. Also transpeptidation of peptidyl-alanyl moieties that are N-acyl substituents of D-alanine.</text>
        <dbReference type="EC" id="3.4.16.4"/>
    </reaction>
</comment>
<dbReference type="InterPro" id="IPR001460">
    <property type="entry name" value="PCN-bd_Tpept"/>
</dbReference>
<evidence type="ECO:0000256" key="17">
    <source>
        <dbReference type="ARBA" id="ARBA00049902"/>
    </source>
</evidence>
<dbReference type="InterPro" id="IPR023346">
    <property type="entry name" value="Lysozyme-like_dom_sf"/>
</dbReference>
<reference evidence="20 21" key="1">
    <citation type="submission" date="2019-12" db="EMBL/GenBank/DDBJ databases">
        <authorList>
            <person name="Huq M.A."/>
        </authorList>
    </citation>
    <scope>NUCLEOTIDE SEQUENCE [LARGE SCALE GENOMIC DNA]</scope>
    <source>
        <strain evidence="20 21">MAH-25</strain>
    </source>
</reference>
<dbReference type="AlphaFoldDB" id="A0A6N8IX46"/>
<keyword evidence="14" id="KW-0511">Multifunctional enzyme</keyword>
<dbReference type="SUPFAM" id="SSF56601">
    <property type="entry name" value="beta-lactamase/transpeptidase-like"/>
    <property type="match status" value="1"/>
</dbReference>
<keyword evidence="13" id="KW-0472">Membrane</keyword>
<dbReference type="EMBL" id="WSEL01000006">
    <property type="protein sequence ID" value="MVQ30563.1"/>
    <property type="molecule type" value="Genomic_DNA"/>
</dbReference>
<name>A0A6N8IX46_9BURK</name>
<dbReference type="Gene3D" id="1.10.3810.10">
    <property type="entry name" value="Biosynthetic peptidoglycan transglycosylase-like"/>
    <property type="match status" value="1"/>
</dbReference>
<evidence type="ECO:0000259" key="18">
    <source>
        <dbReference type="Pfam" id="PF00905"/>
    </source>
</evidence>
<dbReference type="Gene3D" id="3.40.710.10">
    <property type="entry name" value="DD-peptidase/beta-lactamase superfamily"/>
    <property type="match status" value="1"/>
</dbReference>
<evidence type="ECO:0000256" key="16">
    <source>
        <dbReference type="ARBA" id="ARBA00034000"/>
    </source>
</evidence>
<dbReference type="InterPro" id="IPR050396">
    <property type="entry name" value="Glycosyltr_51/Transpeptidase"/>
</dbReference>
<keyword evidence="10" id="KW-0378">Hydrolase</keyword>
<evidence type="ECO:0000256" key="11">
    <source>
        <dbReference type="ARBA" id="ARBA00022960"/>
    </source>
</evidence>
<dbReference type="GO" id="GO:0071555">
    <property type="term" value="P:cell wall organization"/>
    <property type="evidence" value="ECO:0007669"/>
    <property type="project" value="UniProtKB-KW"/>
</dbReference>
<dbReference type="Proteomes" id="UP000469385">
    <property type="component" value="Unassembled WGS sequence"/>
</dbReference>
<keyword evidence="5" id="KW-1003">Cell membrane</keyword>
<evidence type="ECO:0000256" key="3">
    <source>
        <dbReference type="ARBA" id="ARBA00007090"/>
    </source>
</evidence>
<feature type="domain" description="Penicillin-binding protein transpeptidase" evidence="18">
    <location>
        <begin position="408"/>
        <end position="640"/>
    </location>
</feature>
<comment type="similarity">
    <text evidence="4">In the N-terminal section; belongs to the glycosyltransferase 51 family.</text>
</comment>
<accession>A0A6N8IX46</accession>
<comment type="caution">
    <text evidence="20">The sequence shown here is derived from an EMBL/GenBank/DDBJ whole genome shotgun (WGS) entry which is preliminary data.</text>
</comment>
<evidence type="ECO:0000256" key="15">
    <source>
        <dbReference type="ARBA" id="ARBA00023316"/>
    </source>
</evidence>
<feature type="domain" description="Glycosyl transferase family 51" evidence="19">
    <location>
        <begin position="80"/>
        <end position="255"/>
    </location>
</feature>
<dbReference type="SUPFAM" id="SSF53955">
    <property type="entry name" value="Lysozyme-like"/>
    <property type="match status" value="1"/>
</dbReference>
<dbReference type="PANTHER" id="PTHR32282">
    <property type="entry name" value="BINDING PROTEIN TRANSPEPTIDASE, PUTATIVE-RELATED"/>
    <property type="match status" value="1"/>
</dbReference>
<keyword evidence="9" id="KW-0808">Transferase</keyword>
<evidence type="ECO:0000256" key="14">
    <source>
        <dbReference type="ARBA" id="ARBA00023268"/>
    </source>
</evidence>
<evidence type="ECO:0000256" key="4">
    <source>
        <dbReference type="ARBA" id="ARBA00007739"/>
    </source>
</evidence>
<evidence type="ECO:0000256" key="7">
    <source>
        <dbReference type="ARBA" id="ARBA00022670"/>
    </source>
</evidence>
<keyword evidence="11" id="KW-0133">Cell shape</keyword>
<evidence type="ECO:0000256" key="5">
    <source>
        <dbReference type="ARBA" id="ARBA00022475"/>
    </source>
</evidence>
<keyword evidence="12" id="KW-0573">Peptidoglycan synthesis</keyword>
<keyword evidence="6" id="KW-0121">Carboxypeptidase</keyword>
<evidence type="ECO:0000256" key="1">
    <source>
        <dbReference type="ARBA" id="ARBA00004236"/>
    </source>
</evidence>
<dbReference type="InterPro" id="IPR036950">
    <property type="entry name" value="PBP_transglycosylase"/>
</dbReference>
<dbReference type="GO" id="GO:0008955">
    <property type="term" value="F:peptidoglycan glycosyltransferase activity"/>
    <property type="evidence" value="ECO:0007669"/>
    <property type="project" value="UniProtKB-EC"/>
</dbReference>
<keyword evidence="8" id="KW-0328">Glycosyltransferase</keyword>
<keyword evidence="21" id="KW-1185">Reference proteome</keyword>
<sequence>MSSSTPDRAASRLAGLARRTGRGLRRHPWLLLGVLLLAAAGIATAMALSYVTSLIPLTPGIGDLRKVQAEQPGVILTADGQPLAVLRRANRQWVPLAEISPHVLDALLATEDQRFYAHHGVDLRRTAAAALHTARGRLQGGSTITQQLARNLFPEEIGRAPTVERKIKEAITALRIEQVYGKDEILEIYLNTVPFLYNAWGIEMAARTYFDKAARELDVLESATLVGMLKGTSYYNPVTNPRRALQRRNIVLAQLDRQGKLQGADLAALQQSPLRLDFERQDEPPGPAPHLSVQLRRWLIEWAERHGRDAYADGLVVRTTIDARAQALAVEAVDRQAARLQKLADAQWNGRTGWRSRADLVAQFIRESAQFQAARAHGLSEQEAIERLRADADFMQALREDKTRLQAGFVAIEPGTGYVRAWVGSRDFALDQFDHVQQARRQPGSTFKPFVYGAAFEQGARPDDRLLDQAVEIQVGTSEVWRPSDMGQPSGEAMTLSDALAFSRNTVTAQLTRLIGPDRVALVARSLGVRDSRLDPVLSLGLGTSPVTLREMVTAYASIANNGQYVPPLVVLRVEDRDGKLLEAFEPAAPEQALLPAANGILLDAMRGVVDRGTGAAIRSRHGLKGDLAGKTGTTQENTDGWFILAHPRLVAGAWVGYNDSRLTMQDAWGQGARSALPMVGDFFQQALKARLLDAKARFPKAPEPSAMEPANSWWGALLTPPRSDPLVVDPGSGAPLDVQALPAPDAAFLPVQRAVVVAPPRSPAAPDPDTRGMGAPPALPIERAIVVAPPRGEAAVVPAMPAVVAPPGW</sequence>
<dbReference type="RefSeq" id="WP_157398684.1">
    <property type="nucleotide sequence ID" value="NZ_WSEL01000006.1"/>
</dbReference>
<evidence type="ECO:0000256" key="8">
    <source>
        <dbReference type="ARBA" id="ARBA00022676"/>
    </source>
</evidence>
<protein>
    <submittedName>
        <fullName evidence="20">Penicillin-binding protein</fullName>
    </submittedName>
</protein>
<dbReference type="InterPro" id="IPR001264">
    <property type="entry name" value="Glyco_trans_51"/>
</dbReference>
<dbReference type="GO" id="GO:0008658">
    <property type="term" value="F:penicillin binding"/>
    <property type="evidence" value="ECO:0007669"/>
    <property type="project" value="InterPro"/>
</dbReference>
<dbReference type="GO" id="GO:0008360">
    <property type="term" value="P:regulation of cell shape"/>
    <property type="evidence" value="ECO:0007669"/>
    <property type="project" value="UniProtKB-KW"/>
</dbReference>
<comment type="subcellular location">
    <subcellularLocation>
        <location evidence="1">Cell membrane</location>
    </subcellularLocation>
</comment>